<dbReference type="SUPFAM" id="SSF56204">
    <property type="entry name" value="Hect, E3 ligase catalytic domain"/>
    <property type="match status" value="1"/>
</dbReference>
<comment type="caution">
    <text evidence="3">Lacks conserved residue(s) required for the propagation of feature annotation.</text>
</comment>
<evidence type="ECO:0000256" key="3">
    <source>
        <dbReference type="PROSITE-ProRule" id="PRU00104"/>
    </source>
</evidence>
<dbReference type="Proteomes" id="UP001497482">
    <property type="component" value="Chromosome 17"/>
</dbReference>
<proteinExistence type="predicted"/>
<evidence type="ECO:0000259" key="5">
    <source>
        <dbReference type="PROSITE" id="PS50237"/>
    </source>
</evidence>
<dbReference type="InterPro" id="IPR035983">
    <property type="entry name" value="Hect_E3_ubiquitin_ligase"/>
</dbReference>
<sequence length="483" mass="54837">MEVPAQSWSMELSDDSDFENSVVQQRRVIQRGAPSRAHREHGERQERVEASAPSDDGMELQGQRGPNEAISHFADAIPIDVEEDEDLEEAIIRSLLDQSVQPLQDSRRVAQPRSLSKEEITGIVKAHSERVVTEAYRPIYISRANVWKTALRQFSRQKFTERTNLLYVTFASDEGNNEDGEDLGGPRREFFRLLVKAIFKESGAFEESPNGFTPRMNICHVQNGVYRTIGHMMSTIIVQGGEPPALFSPLVVDYLMTGRSFHLNVTPDDIADMELRESLKKVDTSLTTDELEQAVQCCDSWRFQIEGLPNPVNMDNKDAFVQNAIVFHVLIQRQSCYDQLVEGLNYYEVLPLLKERPCLRVLLEMPKEPSDVTADVVATLLKPTYSVPGSNKRPREELMVVKFREFLDCVQKKELGEHLNARDLTEAEKMFIPTLNPGHILAYATGSSNCPLWLIDNHDYNINHRTPPPAYTNDTTSIPHVTR</sequence>
<evidence type="ECO:0000256" key="1">
    <source>
        <dbReference type="ARBA" id="ARBA00022679"/>
    </source>
</evidence>
<evidence type="ECO:0000256" key="2">
    <source>
        <dbReference type="ARBA" id="ARBA00022786"/>
    </source>
</evidence>
<evidence type="ECO:0000313" key="7">
    <source>
        <dbReference type="Proteomes" id="UP001497482"/>
    </source>
</evidence>
<feature type="region of interest" description="Disordered" evidence="4">
    <location>
        <begin position="1"/>
        <end position="64"/>
    </location>
</feature>
<accession>A0AAV2KI09</accession>
<keyword evidence="7" id="KW-1185">Reference proteome</keyword>
<name>A0AAV2KI09_KNICA</name>
<feature type="compositionally biased region" description="Polar residues" evidence="4">
    <location>
        <begin position="1"/>
        <end position="10"/>
    </location>
</feature>
<dbReference type="EMBL" id="OZ035839">
    <property type="protein sequence ID" value="CAL1587139.1"/>
    <property type="molecule type" value="Genomic_DNA"/>
</dbReference>
<feature type="domain" description="HECT" evidence="5">
    <location>
        <begin position="157"/>
        <end position="199"/>
    </location>
</feature>
<dbReference type="GO" id="GO:0004842">
    <property type="term" value="F:ubiquitin-protein transferase activity"/>
    <property type="evidence" value="ECO:0007669"/>
    <property type="project" value="InterPro"/>
</dbReference>
<dbReference type="AlphaFoldDB" id="A0AAV2KI09"/>
<keyword evidence="1" id="KW-0808">Transferase</keyword>
<dbReference type="InterPro" id="IPR000569">
    <property type="entry name" value="HECT_dom"/>
</dbReference>
<feature type="compositionally biased region" description="Basic and acidic residues" evidence="4">
    <location>
        <begin position="40"/>
        <end position="49"/>
    </location>
</feature>
<dbReference type="PROSITE" id="PS50237">
    <property type="entry name" value="HECT"/>
    <property type="match status" value="1"/>
</dbReference>
<protein>
    <recommendedName>
        <fullName evidence="5">HECT domain-containing protein</fullName>
    </recommendedName>
</protein>
<reference evidence="6 7" key="1">
    <citation type="submission" date="2024-04" db="EMBL/GenBank/DDBJ databases">
        <authorList>
            <person name="Waldvogel A.-M."/>
            <person name="Schoenle A."/>
        </authorList>
    </citation>
    <scope>NUCLEOTIDE SEQUENCE [LARGE SCALE GENOMIC DNA]</scope>
</reference>
<organism evidence="6 7">
    <name type="scientific">Knipowitschia caucasica</name>
    <name type="common">Caucasian dwarf goby</name>
    <name type="synonym">Pomatoschistus caucasicus</name>
    <dbReference type="NCBI Taxonomy" id="637954"/>
    <lineage>
        <taxon>Eukaryota</taxon>
        <taxon>Metazoa</taxon>
        <taxon>Chordata</taxon>
        <taxon>Craniata</taxon>
        <taxon>Vertebrata</taxon>
        <taxon>Euteleostomi</taxon>
        <taxon>Actinopterygii</taxon>
        <taxon>Neopterygii</taxon>
        <taxon>Teleostei</taxon>
        <taxon>Neoteleostei</taxon>
        <taxon>Acanthomorphata</taxon>
        <taxon>Gobiaria</taxon>
        <taxon>Gobiiformes</taxon>
        <taxon>Gobioidei</taxon>
        <taxon>Gobiidae</taxon>
        <taxon>Gobiinae</taxon>
        <taxon>Knipowitschia</taxon>
    </lineage>
</organism>
<dbReference type="Gene3D" id="3.90.1750.10">
    <property type="entry name" value="Hect, E3 ligase catalytic domains"/>
    <property type="match status" value="1"/>
</dbReference>
<evidence type="ECO:0000313" key="6">
    <source>
        <dbReference type="EMBL" id="CAL1587139.1"/>
    </source>
</evidence>
<keyword evidence="2 3" id="KW-0833">Ubl conjugation pathway</keyword>
<evidence type="ECO:0000256" key="4">
    <source>
        <dbReference type="SAM" id="MobiDB-lite"/>
    </source>
</evidence>
<gene>
    <name evidence="6" type="ORF">KC01_LOCUS17108</name>
</gene>